<dbReference type="InterPro" id="IPR018957">
    <property type="entry name" value="Znf_C3HC4_RING-type"/>
</dbReference>
<dbReference type="GO" id="GO:0008270">
    <property type="term" value="F:zinc ion binding"/>
    <property type="evidence" value="ECO:0007669"/>
    <property type="project" value="UniProtKB-KW"/>
</dbReference>
<feature type="compositionally biased region" description="Low complexity" evidence="10">
    <location>
        <begin position="292"/>
        <end position="301"/>
    </location>
</feature>
<name>A0A1Y3BQ44_EURMA</name>
<evidence type="ECO:0000256" key="9">
    <source>
        <dbReference type="PROSITE-ProRule" id="PRU00723"/>
    </source>
</evidence>
<evidence type="ECO:0000313" key="14">
    <source>
        <dbReference type="Proteomes" id="UP000194236"/>
    </source>
</evidence>
<feature type="region of interest" description="Disordered" evidence="10">
    <location>
        <begin position="1"/>
        <end position="33"/>
    </location>
</feature>
<evidence type="ECO:0000259" key="11">
    <source>
        <dbReference type="PROSITE" id="PS50089"/>
    </source>
</evidence>
<dbReference type="SMART" id="SM00356">
    <property type="entry name" value="ZnF_C3H1"/>
    <property type="match status" value="2"/>
</dbReference>
<evidence type="ECO:0000313" key="13">
    <source>
        <dbReference type="EMBL" id="OTF82154.1"/>
    </source>
</evidence>
<dbReference type="InterPro" id="IPR013083">
    <property type="entry name" value="Znf_RING/FYVE/PHD"/>
</dbReference>
<dbReference type="GO" id="GO:0000209">
    <property type="term" value="P:protein polyubiquitination"/>
    <property type="evidence" value="ECO:0007669"/>
    <property type="project" value="InterPro"/>
</dbReference>
<dbReference type="EC" id="2.3.2.27" evidence="2"/>
<feature type="compositionally biased region" description="Basic and acidic residues" evidence="10">
    <location>
        <begin position="1"/>
        <end position="11"/>
    </location>
</feature>
<dbReference type="InterPro" id="IPR045072">
    <property type="entry name" value="MKRN-like"/>
</dbReference>
<dbReference type="Gene3D" id="3.30.40.10">
    <property type="entry name" value="Zinc/RING finger domain, C3HC4 (zinc finger)"/>
    <property type="match status" value="1"/>
</dbReference>
<sequence>EDTQQTKKDEAQTSIEGIQDETADKINTDTDSSKNEAIDTLAFSSLTVNDAIASTSQSTSVLPPNNTTDSNKSYASAAQNGCEENDTSRASLPLCTFYQTHGFCVYQNCRSIHGELCDLCGYFSMHPYNKQQSDLHRSECIKEHEESMELSFAYARSKELTCGICLDVVVEKEPRAHRRFGILENCAHVYCIECIRKWRNAEDMDKRNKRNCPQCRVNSDFIIPSQYFYDDRAQKAKLIEDYKKALGSKHCKYFKRGRGTCPFEGACFYKHQYEDGRMAELPNPSKNRRRTAATATSTGIN</sequence>
<dbReference type="SUPFAM" id="SSF57850">
    <property type="entry name" value="RING/U-box"/>
    <property type="match status" value="1"/>
</dbReference>
<dbReference type="PANTHER" id="PTHR11224">
    <property type="entry name" value="MAKORIN-RELATED"/>
    <property type="match status" value="1"/>
</dbReference>
<feature type="compositionally biased region" description="Basic and acidic residues" evidence="10">
    <location>
        <begin position="22"/>
        <end position="33"/>
    </location>
</feature>
<keyword evidence="6 9" id="KW-0863">Zinc-finger</keyword>
<evidence type="ECO:0000256" key="7">
    <source>
        <dbReference type="ARBA" id="ARBA00022786"/>
    </source>
</evidence>
<dbReference type="PROSITE" id="PS00518">
    <property type="entry name" value="ZF_RING_1"/>
    <property type="match status" value="1"/>
</dbReference>
<feature type="region of interest" description="Disordered" evidence="10">
    <location>
        <begin position="279"/>
        <end position="301"/>
    </location>
</feature>
<dbReference type="PROSITE" id="PS50103">
    <property type="entry name" value="ZF_C3H1"/>
    <property type="match status" value="2"/>
</dbReference>
<evidence type="ECO:0000256" key="5">
    <source>
        <dbReference type="ARBA" id="ARBA00022737"/>
    </source>
</evidence>
<dbReference type="FunFam" id="3.30.40.10:FF:000117">
    <property type="entry name" value="Probable E3 ubiquitin-protein ligase makorin-1"/>
    <property type="match status" value="1"/>
</dbReference>
<dbReference type="OrthoDB" id="6414256at2759"/>
<keyword evidence="3" id="KW-0808">Transferase</keyword>
<organism evidence="13 14">
    <name type="scientific">Euroglyphus maynei</name>
    <name type="common">Mayne's house dust mite</name>
    <dbReference type="NCBI Taxonomy" id="6958"/>
    <lineage>
        <taxon>Eukaryota</taxon>
        <taxon>Metazoa</taxon>
        <taxon>Ecdysozoa</taxon>
        <taxon>Arthropoda</taxon>
        <taxon>Chelicerata</taxon>
        <taxon>Arachnida</taxon>
        <taxon>Acari</taxon>
        <taxon>Acariformes</taxon>
        <taxon>Sarcoptiformes</taxon>
        <taxon>Astigmata</taxon>
        <taxon>Psoroptidia</taxon>
        <taxon>Analgoidea</taxon>
        <taxon>Pyroglyphidae</taxon>
        <taxon>Pyroglyphinae</taxon>
        <taxon>Euroglyphus</taxon>
    </lineage>
</organism>
<dbReference type="Proteomes" id="UP000194236">
    <property type="component" value="Unassembled WGS sequence"/>
</dbReference>
<evidence type="ECO:0000256" key="6">
    <source>
        <dbReference type="ARBA" id="ARBA00022771"/>
    </source>
</evidence>
<dbReference type="SMART" id="SM00184">
    <property type="entry name" value="RING"/>
    <property type="match status" value="1"/>
</dbReference>
<gene>
    <name evidence="13" type="ORF">BLA29_007637</name>
</gene>
<dbReference type="InterPro" id="IPR001841">
    <property type="entry name" value="Znf_RING"/>
</dbReference>
<evidence type="ECO:0000256" key="3">
    <source>
        <dbReference type="ARBA" id="ARBA00022679"/>
    </source>
</evidence>
<evidence type="ECO:0000256" key="8">
    <source>
        <dbReference type="ARBA" id="ARBA00022833"/>
    </source>
</evidence>
<accession>A0A1Y3BQ44</accession>
<dbReference type="InterPro" id="IPR000571">
    <property type="entry name" value="Znf_CCCH"/>
</dbReference>
<dbReference type="Pfam" id="PF00097">
    <property type="entry name" value="zf-C3HC4"/>
    <property type="match status" value="1"/>
</dbReference>
<feature type="domain" description="C3H1-type" evidence="12">
    <location>
        <begin position="89"/>
        <end position="116"/>
    </location>
</feature>
<dbReference type="InterPro" id="IPR017907">
    <property type="entry name" value="Znf_RING_CS"/>
</dbReference>
<keyword evidence="4 9" id="KW-0479">Metal-binding</keyword>
<feature type="zinc finger region" description="C3H1-type" evidence="9">
    <location>
        <begin position="245"/>
        <end position="274"/>
    </location>
</feature>
<comment type="caution">
    <text evidence="13">The sequence shown here is derived from an EMBL/GenBank/DDBJ whole genome shotgun (WGS) entry which is preliminary data.</text>
</comment>
<feature type="domain" description="RING-type" evidence="11">
    <location>
        <begin position="162"/>
        <end position="216"/>
    </location>
</feature>
<dbReference type="AlphaFoldDB" id="A0A1Y3BQ44"/>
<comment type="catalytic activity">
    <reaction evidence="1">
        <text>S-ubiquitinyl-[E2 ubiquitin-conjugating enzyme]-L-cysteine + [acceptor protein]-L-lysine = [E2 ubiquitin-conjugating enzyme]-L-cysteine + N(6)-ubiquitinyl-[acceptor protein]-L-lysine.</text>
        <dbReference type="EC" id="2.3.2.27"/>
    </reaction>
</comment>
<feature type="region of interest" description="Disordered" evidence="10">
    <location>
        <begin position="55"/>
        <end position="74"/>
    </location>
</feature>
<feature type="zinc finger region" description="C3H1-type" evidence="9">
    <location>
        <begin position="89"/>
        <end position="116"/>
    </location>
</feature>
<evidence type="ECO:0000256" key="10">
    <source>
        <dbReference type="SAM" id="MobiDB-lite"/>
    </source>
</evidence>
<keyword evidence="5" id="KW-0677">Repeat</keyword>
<evidence type="ECO:0000259" key="12">
    <source>
        <dbReference type="PROSITE" id="PS50103"/>
    </source>
</evidence>
<keyword evidence="8 9" id="KW-0862">Zinc</keyword>
<dbReference type="EMBL" id="MUJZ01009964">
    <property type="protein sequence ID" value="OTF82154.1"/>
    <property type="molecule type" value="Genomic_DNA"/>
</dbReference>
<reference evidence="13 14" key="1">
    <citation type="submission" date="2017-03" db="EMBL/GenBank/DDBJ databases">
        <title>Genome Survey of Euroglyphus maynei.</title>
        <authorList>
            <person name="Arlian L.G."/>
            <person name="Morgan M.S."/>
            <person name="Rider S.D."/>
        </authorList>
    </citation>
    <scope>NUCLEOTIDE SEQUENCE [LARGE SCALE GENOMIC DNA]</scope>
    <source>
        <strain evidence="13">Arlian Lab</strain>
        <tissue evidence="13">Whole body</tissue>
    </source>
</reference>
<proteinExistence type="predicted"/>
<evidence type="ECO:0000256" key="2">
    <source>
        <dbReference type="ARBA" id="ARBA00012483"/>
    </source>
</evidence>
<keyword evidence="7" id="KW-0833">Ubl conjugation pathway</keyword>
<dbReference type="PANTHER" id="PTHR11224:SF10">
    <property type="entry name" value="IP09428P-RELATED"/>
    <property type="match status" value="1"/>
</dbReference>
<keyword evidence="14" id="KW-1185">Reference proteome</keyword>
<feature type="non-terminal residue" evidence="13">
    <location>
        <position position="1"/>
    </location>
</feature>
<dbReference type="PROSITE" id="PS50089">
    <property type="entry name" value="ZF_RING_2"/>
    <property type="match status" value="1"/>
</dbReference>
<dbReference type="GO" id="GO:0061630">
    <property type="term" value="F:ubiquitin protein ligase activity"/>
    <property type="evidence" value="ECO:0007669"/>
    <property type="project" value="UniProtKB-EC"/>
</dbReference>
<protein>
    <recommendedName>
        <fullName evidence="2">RING-type E3 ubiquitin transferase</fullName>
        <ecNumber evidence="2">2.3.2.27</ecNumber>
    </recommendedName>
</protein>
<feature type="domain" description="C3H1-type" evidence="12">
    <location>
        <begin position="245"/>
        <end position="274"/>
    </location>
</feature>
<feature type="non-terminal residue" evidence="13">
    <location>
        <position position="301"/>
    </location>
</feature>
<evidence type="ECO:0000256" key="4">
    <source>
        <dbReference type="ARBA" id="ARBA00022723"/>
    </source>
</evidence>
<evidence type="ECO:0000256" key="1">
    <source>
        <dbReference type="ARBA" id="ARBA00000900"/>
    </source>
</evidence>